<dbReference type="GO" id="GO:0007517">
    <property type="term" value="P:muscle organ development"/>
    <property type="evidence" value="ECO:0007669"/>
    <property type="project" value="UniProtKB-KW"/>
</dbReference>
<dbReference type="InterPro" id="IPR026763">
    <property type="entry name" value="TMEM182"/>
</dbReference>
<evidence type="ECO:0000313" key="13">
    <source>
        <dbReference type="Proteomes" id="UP000694580"/>
    </source>
</evidence>
<keyword evidence="9 11" id="KW-0472">Membrane</keyword>
<keyword evidence="8 11" id="KW-1133">Transmembrane helix</keyword>
<evidence type="ECO:0000256" key="11">
    <source>
        <dbReference type="SAM" id="Phobius"/>
    </source>
</evidence>
<evidence type="ECO:0000256" key="1">
    <source>
        <dbReference type="ARBA" id="ARBA00004651"/>
    </source>
</evidence>
<evidence type="ECO:0000313" key="12">
    <source>
        <dbReference type="Ensembl" id="ENSDCDP00010014729.1"/>
    </source>
</evidence>
<dbReference type="PANTHER" id="PTHR32012:SF0">
    <property type="entry name" value="TRANSMEMBRANE PROTEIN 182"/>
    <property type="match status" value="1"/>
</dbReference>
<dbReference type="RefSeq" id="XP_028847513.1">
    <property type="nucleotide sequence ID" value="XM_028991680.1"/>
</dbReference>
<evidence type="ECO:0000256" key="6">
    <source>
        <dbReference type="ARBA" id="ARBA00022692"/>
    </source>
</evidence>
<keyword evidence="10" id="KW-0325">Glycoprotein</keyword>
<keyword evidence="13" id="KW-1185">Reference proteome</keyword>
<organism evidence="12 13">
    <name type="scientific">Denticeps clupeoides</name>
    <name type="common">denticle herring</name>
    <dbReference type="NCBI Taxonomy" id="299321"/>
    <lineage>
        <taxon>Eukaryota</taxon>
        <taxon>Metazoa</taxon>
        <taxon>Chordata</taxon>
        <taxon>Craniata</taxon>
        <taxon>Vertebrata</taxon>
        <taxon>Euteleostomi</taxon>
        <taxon>Actinopterygii</taxon>
        <taxon>Neopterygii</taxon>
        <taxon>Teleostei</taxon>
        <taxon>Clupei</taxon>
        <taxon>Clupeiformes</taxon>
        <taxon>Denticipitoidei</taxon>
        <taxon>Denticipitidae</taxon>
        <taxon>Denticeps</taxon>
    </lineage>
</organism>
<keyword evidence="6 11" id="KW-0812">Transmembrane</keyword>
<feature type="transmembrane region" description="Helical" evidence="11">
    <location>
        <begin position="129"/>
        <end position="154"/>
    </location>
</feature>
<comment type="similarity">
    <text evidence="2">Belongs to the TMEM182 family.</text>
</comment>
<reference evidence="12" key="2">
    <citation type="submission" date="2025-08" db="UniProtKB">
        <authorList>
            <consortium name="Ensembl"/>
        </authorList>
    </citation>
    <scope>IDENTIFICATION</scope>
</reference>
<feature type="transmembrane region" description="Helical" evidence="11">
    <location>
        <begin position="166"/>
        <end position="184"/>
    </location>
</feature>
<dbReference type="Proteomes" id="UP000694580">
    <property type="component" value="Chromosome 9"/>
</dbReference>
<dbReference type="GO" id="GO:0005886">
    <property type="term" value="C:plasma membrane"/>
    <property type="evidence" value="ECO:0007669"/>
    <property type="project" value="UniProtKB-SubCell"/>
</dbReference>
<proteinExistence type="inferred from homology"/>
<dbReference type="InterPro" id="IPR004031">
    <property type="entry name" value="PMP22/EMP/MP20/Claudin"/>
</dbReference>
<evidence type="ECO:0000256" key="3">
    <source>
        <dbReference type="ARBA" id="ARBA00014600"/>
    </source>
</evidence>
<name>A0AAY4B130_9TELE</name>
<evidence type="ECO:0000256" key="4">
    <source>
        <dbReference type="ARBA" id="ARBA00022475"/>
    </source>
</evidence>
<evidence type="ECO:0000256" key="8">
    <source>
        <dbReference type="ARBA" id="ARBA00022989"/>
    </source>
</evidence>
<evidence type="ECO:0000256" key="10">
    <source>
        <dbReference type="ARBA" id="ARBA00023180"/>
    </source>
</evidence>
<evidence type="ECO:0000256" key="2">
    <source>
        <dbReference type="ARBA" id="ARBA00006418"/>
    </source>
</evidence>
<dbReference type="GeneTree" id="ENSGT00390000017581"/>
<keyword evidence="4" id="KW-1003">Cell membrane</keyword>
<dbReference type="PANTHER" id="PTHR32012">
    <property type="entry name" value="TRANSMEMBRANE PROTEIN 182-RELATED"/>
    <property type="match status" value="1"/>
</dbReference>
<keyword evidence="7" id="KW-0732">Signal</keyword>
<sequence length="244" mass="27392">MKLSVALFFAGLFGALATLFILLSFGTDYWLVAYETCHKTALDVEPGDVAVNQDLDKFYPDKFYHEGFFWLCSFKGRLESSPGDNLLKFWFTNQQEIKECKPAFLFPFPVSVESHNTTIYDSAIIYRGFWSIFLLVGVAAVVLGGFIIICAAPFASHCLYKAGGGLYLISVLFVLAATVMSVIWNEALHMIPQYEQHHQGKCEKFQVNIMYGISFMLAPVGVFFCLLAGLLFLLIGRSLQMHSK</sequence>
<evidence type="ECO:0000256" key="9">
    <source>
        <dbReference type="ARBA" id="ARBA00023136"/>
    </source>
</evidence>
<gene>
    <name evidence="12" type="primary">tmem182a</name>
</gene>
<reference evidence="12" key="3">
    <citation type="submission" date="2025-09" db="UniProtKB">
        <authorList>
            <consortium name="Ensembl"/>
        </authorList>
    </citation>
    <scope>IDENTIFICATION</scope>
</reference>
<comment type="subcellular location">
    <subcellularLocation>
        <location evidence="1">Cell membrane</location>
        <topology evidence="1">Multi-pass membrane protein</topology>
    </subcellularLocation>
</comment>
<dbReference type="GeneID" id="114797061"/>
<accession>A0AAY4B130</accession>
<dbReference type="Ensembl" id="ENSDCDT00010015511.1">
    <property type="protein sequence ID" value="ENSDCDP00010014729.1"/>
    <property type="gene ID" value="ENSDCDG00010006713.1"/>
</dbReference>
<dbReference type="AlphaFoldDB" id="A0AAY4B130"/>
<reference evidence="12 13" key="1">
    <citation type="submission" date="2020-06" db="EMBL/GenBank/DDBJ databases">
        <authorList>
            <consortium name="Wellcome Sanger Institute Data Sharing"/>
        </authorList>
    </citation>
    <scope>NUCLEOTIDE SEQUENCE [LARGE SCALE GENOMIC DNA]</scope>
</reference>
<dbReference type="Gene3D" id="1.20.140.150">
    <property type="match status" value="1"/>
</dbReference>
<feature type="transmembrane region" description="Helical" evidence="11">
    <location>
        <begin position="209"/>
        <end position="235"/>
    </location>
</feature>
<dbReference type="Pfam" id="PF13903">
    <property type="entry name" value="Claudin_2"/>
    <property type="match status" value="1"/>
</dbReference>
<evidence type="ECO:0000256" key="5">
    <source>
        <dbReference type="ARBA" id="ARBA00022541"/>
    </source>
</evidence>
<protein>
    <recommendedName>
        <fullName evidence="3">Transmembrane protein 182</fullName>
    </recommendedName>
</protein>
<keyword evidence="5" id="KW-0517">Myogenesis</keyword>
<evidence type="ECO:0000256" key="7">
    <source>
        <dbReference type="ARBA" id="ARBA00022729"/>
    </source>
</evidence>